<feature type="compositionally biased region" description="Low complexity" evidence="3">
    <location>
        <begin position="68"/>
        <end position="79"/>
    </location>
</feature>
<evidence type="ECO:0000256" key="3">
    <source>
        <dbReference type="SAM" id="MobiDB-lite"/>
    </source>
</evidence>
<feature type="transmembrane region" description="Helical" evidence="4">
    <location>
        <begin position="21"/>
        <end position="42"/>
    </location>
</feature>
<feature type="region of interest" description="Disordered" evidence="3">
    <location>
        <begin position="67"/>
        <end position="90"/>
    </location>
</feature>
<dbReference type="PROSITE" id="PS00122">
    <property type="entry name" value="CARBOXYLESTERASE_B_1"/>
    <property type="match status" value="1"/>
</dbReference>
<gene>
    <name evidence="6" type="ORF">QBC33DRAFT_463995</name>
</gene>
<sequence>MSSQDTVPADFMGSKSRPRRFLLSTALLSAITVVALVAWLYVFRHGPQNSPSPSSAFTLSDLEKGNVTAKPDTDATATAGSNSNSSLPATALMPASEPAVSSAPVVKLRQGTYIGATIPSSDSYPKAIEAFRGIPFAETTAGESRFRLPVPIGPSDGTFEAVALGQSCPGSNATNATGEVTIEGEDCLNLNVYRPRGARPADRRLPVVVYVHGGGFNGGVGTERNMASFVSWAKEPIIAVNFNYRVGALGFLPSAVTAREGLLNLGLKDQQLLFAWVRDNVAAFGGDADNITLMGLSAGAHSIGHHLMYYSRSSTPAPFAKAILESGATTARSVLYPTHPRHLKQFREFLIAAGIAGVPEQDVFPTLRKLPVGTITRASRAIWDRYNATVCWPFQPVIDGPNSLSNSSHAIGRPGDDGGAIPASVIPDLPVESWREGNHLRIPVLTGFNTNEGTMFVPQHAGSNEDFRKFFTTLIPGLRTQDLEALEALYPDPVTNPSSPYKTVLKGMGRQWARLDAAYSHFAYICPVLQTAHFLSTADDATGRPSSSTVFSKSSHHPSPDGGVTEERSASPGAGRAPVYVYRYAATGTWGTANHGDEAPVVAHDMGVVAPRRGGPRPGIRNIADAMHGAWVNFIVSRDGDPNPTTTTVRWAPFESPLAAPGSGPGQSHVMVFGEGNDEREPPEFRSRPGPRRPGTAARPETLSAAEVERCRFWWERIELSEGVGR</sequence>
<keyword evidence="4" id="KW-0472">Membrane</keyword>
<feature type="region of interest" description="Disordered" evidence="3">
    <location>
        <begin position="656"/>
        <end position="704"/>
    </location>
</feature>
<feature type="non-terminal residue" evidence="6">
    <location>
        <position position="726"/>
    </location>
</feature>
<keyword evidence="4" id="KW-0812">Transmembrane</keyword>
<dbReference type="RefSeq" id="XP_060288820.1">
    <property type="nucleotide sequence ID" value="XM_060425121.1"/>
</dbReference>
<feature type="region of interest" description="Disordered" evidence="3">
    <location>
        <begin position="543"/>
        <end position="574"/>
    </location>
</feature>
<evidence type="ECO:0000256" key="4">
    <source>
        <dbReference type="SAM" id="Phobius"/>
    </source>
</evidence>
<dbReference type="Pfam" id="PF00135">
    <property type="entry name" value="COesterase"/>
    <property type="match status" value="1"/>
</dbReference>
<evidence type="ECO:0000259" key="5">
    <source>
        <dbReference type="Pfam" id="PF00135"/>
    </source>
</evidence>
<feature type="domain" description="Carboxylesterase type B" evidence="5">
    <location>
        <begin position="103"/>
        <end position="655"/>
    </location>
</feature>
<reference evidence="6" key="1">
    <citation type="submission" date="2023-06" db="EMBL/GenBank/DDBJ databases">
        <title>Genome-scale phylogeny and comparative genomics of the fungal order Sordariales.</title>
        <authorList>
            <consortium name="Lawrence Berkeley National Laboratory"/>
            <person name="Hensen N."/>
            <person name="Bonometti L."/>
            <person name="Westerberg I."/>
            <person name="Brannstrom I.O."/>
            <person name="Guillou S."/>
            <person name="Cros-Aarteil S."/>
            <person name="Calhoun S."/>
            <person name="Haridas S."/>
            <person name="Kuo A."/>
            <person name="Mondo S."/>
            <person name="Pangilinan J."/>
            <person name="Riley R."/>
            <person name="Labutti K."/>
            <person name="Andreopoulos B."/>
            <person name="Lipzen A."/>
            <person name="Chen C."/>
            <person name="Yanf M."/>
            <person name="Daum C."/>
            <person name="Ng V."/>
            <person name="Clum A."/>
            <person name="Steindorff A."/>
            <person name="Ohm R."/>
            <person name="Martin F."/>
            <person name="Silar P."/>
            <person name="Natvig D."/>
            <person name="Lalanne C."/>
            <person name="Gautier V."/>
            <person name="Ament-Velasquez S.L."/>
            <person name="Kruys A."/>
            <person name="Hutchinson M.I."/>
            <person name="Powell A.J."/>
            <person name="Barry K."/>
            <person name="Miller A.N."/>
            <person name="Grigoriev I.V."/>
            <person name="Debuchy R."/>
            <person name="Gladieux P."/>
            <person name="Thoren M.H."/>
            <person name="Johannesson H."/>
        </authorList>
    </citation>
    <scope>NUCLEOTIDE SEQUENCE</scope>
    <source>
        <strain evidence="6">8032-3</strain>
    </source>
</reference>
<dbReference type="GO" id="GO:0016787">
    <property type="term" value="F:hydrolase activity"/>
    <property type="evidence" value="ECO:0007669"/>
    <property type="project" value="UniProtKB-KW"/>
</dbReference>
<comment type="similarity">
    <text evidence="1">Belongs to the type-B carboxylesterase/lipase family.</text>
</comment>
<evidence type="ECO:0000313" key="6">
    <source>
        <dbReference type="EMBL" id="KAK1772607.1"/>
    </source>
</evidence>
<evidence type="ECO:0000256" key="1">
    <source>
        <dbReference type="ARBA" id="ARBA00005964"/>
    </source>
</evidence>
<dbReference type="InterPro" id="IPR050309">
    <property type="entry name" value="Type-B_Carboxylest/Lipase"/>
</dbReference>
<organism evidence="6 7">
    <name type="scientific">Phialemonium atrogriseum</name>
    <dbReference type="NCBI Taxonomy" id="1093897"/>
    <lineage>
        <taxon>Eukaryota</taxon>
        <taxon>Fungi</taxon>
        <taxon>Dikarya</taxon>
        <taxon>Ascomycota</taxon>
        <taxon>Pezizomycotina</taxon>
        <taxon>Sordariomycetes</taxon>
        <taxon>Sordariomycetidae</taxon>
        <taxon>Cephalothecales</taxon>
        <taxon>Cephalothecaceae</taxon>
        <taxon>Phialemonium</taxon>
    </lineage>
</organism>
<dbReference type="InterPro" id="IPR029058">
    <property type="entry name" value="AB_hydrolase_fold"/>
</dbReference>
<dbReference type="SUPFAM" id="SSF53474">
    <property type="entry name" value="alpha/beta-Hydrolases"/>
    <property type="match status" value="1"/>
</dbReference>
<evidence type="ECO:0000313" key="7">
    <source>
        <dbReference type="Proteomes" id="UP001244011"/>
    </source>
</evidence>
<evidence type="ECO:0000256" key="2">
    <source>
        <dbReference type="ARBA" id="ARBA00022801"/>
    </source>
</evidence>
<accession>A0AAJ0CAL4</accession>
<comment type="caution">
    <text evidence="6">The sequence shown here is derived from an EMBL/GenBank/DDBJ whole genome shotgun (WGS) entry which is preliminary data.</text>
</comment>
<keyword evidence="4" id="KW-1133">Transmembrane helix</keyword>
<dbReference type="PANTHER" id="PTHR11559">
    <property type="entry name" value="CARBOXYLESTERASE"/>
    <property type="match status" value="1"/>
</dbReference>
<dbReference type="EMBL" id="MU838997">
    <property type="protein sequence ID" value="KAK1772607.1"/>
    <property type="molecule type" value="Genomic_DNA"/>
</dbReference>
<dbReference type="GeneID" id="85308308"/>
<keyword evidence="2 6" id="KW-0378">Hydrolase</keyword>
<feature type="compositionally biased region" description="Basic and acidic residues" evidence="3">
    <location>
        <begin position="677"/>
        <end position="687"/>
    </location>
</feature>
<dbReference type="Proteomes" id="UP001244011">
    <property type="component" value="Unassembled WGS sequence"/>
</dbReference>
<dbReference type="InterPro" id="IPR019826">
    <property type="entry name" value="Carboxylesterase_B_AS"/>
</dbReference>
<proteinExistence type="inferred from homology"/>
<dbReference type="Gene3D" id="3.40.50.1820">
    <property type="entry name" value="alpha/beta hydrolase"/>
    <property type="match status" value="1"/>
</dbReference>
<feature type="compositionally biased region" description="Low complexity" evidence="3">
    <location>
        <begin position="693"/>
        <end position="702"/>
    </location>
</feature>
<dbReference type="AlphaFoldDB" id="A0AAJ0CAL4"/>
<protein>
    <submittedName>
        <fullName evidence="6">Alpha/Beta hydrolase protein</fullName>
    </submittedName>
</protein>
<keyword evidence="7" id="KW-1185">Reference proteome</keyword>
<dbReference type="InterPro" id="IPR002018">
    <property type="entry name" value="CarbesteraseB"/>
</dbReference>
<name>A0AAJ0CAL4_9PEZI</name>